<dbReference type="STRING" id="1416806.CAL12_22015"/>
<dbReference type="Gene3D" id="2.10.70.100">
    <property type="match status" value="1"/>
</dbReference>
<organism evidence="4 5">
    <name type="scientific">Bordetella genomosp. 8</name>
    <dbReference type="NCBI Taxonomy" id="1416806"/>
    <lineage>
        <taxon>Bacteria</taxon>
        <taxon>Pseudomonadati</taxon>
        <taxon>Pseudomonadota</taxon>
        <taxon>Betaproteobacteria</taxon>
        <taxon>Burkholderiales</taxon>
        <taxon>Alcaligenaceae</taxon>
        <taxon>Bordetella</taxon>
    </lineage>
</organism>
<dbReference type="Pfam" id="PF00563">
    <property type="entry name" value="EAL"/>
    <property type="match status" value="1"/>
</dbReference>
<dbReference type="SUPFAM" id="SSF55785">
    <property type="entry name" value="PYP-like sensor domain (PAS domain)"/>
    <property type="match status" value="1"/>
</dbReference>
<dbReference type="RefSeq" id="WP_086066567.1">
    <property type="nucleotide sequence ID" value="NZ_CP021108.1"/>
</dbReference>
<feature type="domain" description="GGDEF" evidence="3">
    <location>
        <begin position="327"/>
        <end position="460"/>
    </location>
</feature>
<dbReference type="SMART" id="SM00086">
    <property type="entry name" value="PAC"/>
    <property type="match status" value="1"/>
</dbReference>
<dbReference type="PROSITE" id="PS50887">
    <property type="entry name" value="GGDEF"/>
    <property type="match status" value="1"/>
</dbReference>
<evidence type="ECO:0000259" key="2">
    <source>
        <dbReference type="PROSITE" id="PS50883"/>
    </source>
</evidence>
<dbReference type="Gene3D" id="3.20.20.450">
    <property type="entry name" value="EAL domain"/>
    <property type="match status" value="1"/>
</dbReference>
<dbReference type="InterPro" id="IPR000014">
    <property type="entry name" value="PAS"/>
</dbReference>
<dbReference type="InterPro" id="IPR035965">
    <property type="entry name" value="PAS-like_dom_sf"/>
</dbReference>
<dbReference type="InterPro" id="IPR000160">
    <property type="entry name" value="GGDEF_dom"/>
</dbReference>
<sequence length="713" mass="78658">MNAWPNINSDHGAPLIPLSVLGLREGEDLPGVQELCRLTGFFFGVSMFAVTWLRDASPVSLWSSGACQRTAELLARWSYPVLSSPGIVTATAASLAAHDPVCGGAATGPIPAVQFFAAAPLTLADGTRVGALCIADTDHRTFSEDDAQRLRDFAAMASEALRGRKALADTRRREQLLARAFRLAKVGGWEYNVITGQLTLSEQALEIYGMDPTIQPTLDTMMRRFYPGDALIDTRDDFARLLRDGQGYDSRRRIRRLDGSSRWIHVLAEPETQEGQVVHVHGLVEDITDEVESQQRFHELAYTDKLTGLPNRGAFLLELGRHFSRLEPIVLIAIDIDGFKDINDTIGHHAGDQLLIEVGKRIAAYFPVGTFAARVGSNEFTVIAPPNGTIEQAIEQMNQLRLQLKQPIYYSEQTLSASVSIGLCEAPAQAGDADQLVRNTDIALYQAKKAGGDRTVAFEPEMRDRLEERVQLLRDVRRGIERKEFILYYQPIYDMRTHTLSGFEALMRWSLPEKGILGPAYFNAAFDDQTLAPLLGDEALRNACEQMRRWTSKGFDFKRVSVNVAAAQFYRSDLSSHILAMLAQYGLRPDQLTLEITESVYLGQGADAVEDALRTLHQAGVGIALDDFGTGYASLTQLQRFPVDSLKIDKSFVQNPGASSIVEAIIALGASLNIQIVAEGVETEAHQDALLKRGCQFGQGYYLGKPMPAEFYA</sequence>
<dbReference type="Proteomes" id="UP000194151">
    <property type="component" value="Chromosome"/>
</dbReference>
<dbReference type="AlphaFoldDB" id="A0A1W6YQM5"/>
<keyword evidence="5" id="KW-1185">Reference proteome</keyword>
<evidence type="ECO:0008006" key="6">
    <source>
        <dbReference type="Google" id="ProtNLM"/>
    </source>
</evidence>
<dbReference type="SUPFAM" id="SSF55781">
    <property type="entry name" value="GAF domain-like"/>
    <property type="match status" value="1"/>
</dbReference>
<dbReference type="SUPFAM" id="SSF141868">
    <property type="entry name" value="EAL domain-like"/>
    <property type="match status" value="1"/>
</dbReference>
<dbReference type="NCBIfam" id="TIGR00229">
    <property type="entry name" value="sensory_box"/>
    <property type="match status" value="1"/>
</dbReference>
<dbReference type="PANTHER" id="PTHR44757">
    <property type="entry name" value="DIGUANYLATE CYCLASE DGCP"/>
    <property type="match status" value="1"/>
</dbReference>
<name>A0A1W6YQM5_9BORD</name>
<feature type="domain" description="PAC" evidence="1">
    <location>
        <begin position="248"/>
        <end position="299"/>
    </location>
</feature>
<dbReference type="Pfam" id="PF00990">
    <property type="entry name" value="GGDEF"/>
    <property type="match status" value="1"/>
</dbReference>
<dbReference type="SUPFAM" id="SSF55073">
    <property type="entry name" value="Nucleotide cyclase"/>
    <property type="match status" value="1"/>
</dbReference>
<dbReference type="InterPro" id="IPR029016">
    <property type="entry name" value="GAF-like_dom_sf"/>
</dbReference>
<dbReference type="InterPro" id="IPR013655">
    <property type="entry name" value="PAS_fold_3"/>
</dbReference>
<dbReference type="PROSITE" id="PS50883">
    <property type="entry name" value="EAL"/>
    <property type="match status" value="1"/>
</dbReference>
<dbReference type="InterPro" id="IPR001633">
    <property type="entry name" value="EAL_dom"/>
</dbReference>
<dbReference type="OrthoDB" id="9813903at2"/>
<dbReference type="PROSITE" id="PS50113">
    <property type="entry name" value="PAC"/>
    <property type="match status" value="1"/>
</dbReference>
<dbReference type="CDD" id="cd00130">
    <property type="entry name" value="PAS"/>
    <property type="match status" value="1"/>
</dbReference>
<evidence type="ECO:0000313" key="4">
    <source>
        <dbReference type="EMBL" id="ARP83229.1"/>
    </source>
</evidence>
<dbReference type="EMBL" id="CP021108">
    <property type="protein sequence ID" value="ARP83229.1"/>
    <property type="molecule type" value="Genomic_DNA"/>
</dbReference>
<protein>
    <recommendedName>
        <fullName evidence="6">Diguanylate cyclase</fullName>
    </recommendedName>
</protein>
<dbReference type="InterPro" id="IPR043128">
    <property type="entry name" value="Rev_trsase/Diguanyl_cyclase"/>
</dbReference>
<dbReference type="Gene3D" id="3.30.450.20">
    <property type="entry name" value="PAS domain"/>
    <property type="match status" value="1"/>
</dbReference>
<dbReference type="InterPro" id="IPR001610">
    <property type="entry name" value="PAC"/>
</dbReference>
<dbReference type="Pfam" id="PF08447">
    <property type="entry name" value="PAS_3"/>
    <property type="match status" value="1"/>
</dbReference>
<evidence type="ECO:0000259" key="1">
    <source>
        <dbReference type="PROSITE" id="PS50113"/>
    </source>
</evidence>
<reference evidence="4 5" key="1">
    <citation type="submission" date="2017-05" db="EMBL/GenBank/DDBJ databases">
        <title>Complete and WGS of Bordetella genogroups.</title>
        <authorList>
            <person name="Spilker T."/>
            <person name="LiPuma J."/>
        </authorList>
    </citation>
    <scope>NUCLEOTIDE SEQUENCE [LARGE SCALE GENOMIC DNA]</scope>
    <source>
        <strain evidence="4 5">AU19157</strain>
    </source>
</reference>
<gene>
    <name evidence="4" type="ORF">CAL12_22015</name>
</gene>
<dbReference type="CDD" id="cd01948">
    <property type="entry name" value="EAL"/>
    <property type="match status" value="1"/>
</dbReference>
<evidence type="ECO:0000259" key="3">
    <source>
        <dbReference type="PROSITE" id="PS50887"/>
    </source>
</evidence>
<feature type="domain" description="EAL" evidence="2">
    <location>
        <begin position="469"/>
        <end position="713"/>
    </location>
</feature>
<dbReference type="InterPro" id="IPR000700">
    <property type="entry name" value="PAS-assoc_C"/>
</dbReference>
<dbReference type="InterPro" id="IPR029787">
    <property type="entry name" value="Nucleotide_cyclase"/>
</dbReference>
<dbReference type="CDD" id="cd01949">
    <property type="entry name" value="GGDEF"/>
    <property type="match status" value="1"/>
</dbReference>
<dbReference type="InterPro" id="IPR035919">
    <property type="entry name" value="EAL_sf"/>
</dbReference>
<dbReference type="SMART" id="SM00267">
    <property type="entry name" value="GGDEF"/>
    <property type="match status" value="1"/>
</dbReference>
<dbReference type="KEGG" id="bgv:CAL12_22015"/>
<dbReference type="InterPro" id="IPR052155">
    <property type="entry name" value="Biofilm_reg_signaling"/>
</dbReference>
<dbReference type="SMART" id="SM00052">
    <property type="entry name" value="EAL"/>
    <property type="match status" value="1"/>
</dbReference>
<evidence type="ECO:0000313" key="5">
    <source>
        <dbReference type="Proteomes" id="UP000194151"/>
    </source>
</evidence>
<proteinExistence type="predicted"/>
<accession>A0A1W6YQM5</accession>
<dbReference type="PANTHER" id="PTHR44757:SF2">
    <property type="entry name" value="BIOFILM ARCHITECTURE MAINTENANCE PROTEIN MBAA"/>
    <property type="match status" value="1"/>
</dbReference>
<dbReference type="NCBIfam" id="TIGR00254">
    <property type="entry name" value="GGDEF"/>
    <property type="match status" value="1"/>
</dbReference>
<dbReference type="Gene3D" id="3.30.450.40">
    <property type="match status" value="1"/>
</dbReference>
<dbReference type="Gene3D" id="3.30.70.270">
    <property type="match status" value="1"/>
</dbReference>